<dbReference type="Pfam" id="PF12770">
    <property type="entry name" value="CHAT"/>
    <property type="match status" value="1"/>
</dbReference>
<sequence length="1193" mass="133805">MEQVYIIGRLQHDQYKNLIGQATSILEQAIRNTEAAIELAPTSSVIRANLFKSLSSILYSKFNQQGSPAILDRAVDALRLASLEIPHHDLSEKLGYMYEHAHLRFEQFFKSKSGSHLIEAEIASKSVLQQTPQECADKPKYLYLHARILAENFRTTGRIDKLDEAIPLMKQAFYSLSEGDSMRPECASHFTRMTTEKYFHSSGASDHTEAIYITKSVISTASGDSFKLFEHLYQLGLLSSHMYRFHGDIDDLAEATDRLKQSLQLCPSEHPERLVRLSQLGQNMLDKFLKGNNPDDLDQSILLAREVLNAASKGTLPYLTFVSDFIHRLHKRYETSKQRKDLDEAIDIGKSHHSIMIGNEPFRLEMLKRYVDCLLDRWWVLSDREDMNDAIRIATLAVAEISDNDPAKGEWLTVLGDGLFYRHVHTHDMEDLEAAISNGRQAVHMLRDGSEASLSASILLAKCLKKRYERLGVFSSLTEAAKYAEKALEVALDSFPVHEAVCLAKVTQISSLALKDGSIIDNAAGLDAASGLISLHRLTVKHTPKGHIEWPTLVSGLSTLLHRRFKISDDINDLNEAIVEAREAVDALGENEQQRARFANAAAGLYKERHALSGDIHDRDEMVSLFNLSLNQTQSPVRERLTAAKLLILHHCREEEKAQAFDIAEFAVGLIPHLVMRSLRVSDSHELLHDVGGLSSEAAALALRLGRDPFYALDLLEKGRGIVSSYLDQLNTDIRSLDKVAPELTERFSYLRDKIRRNADSNNLVKSDREKPRYAGSRFETGIEFDELLADIRKQPGFEHFLLPATKSEVMQAAIFGPIVVINAAFSGCDAILVEHYQIHSIPLPGLDLVTVGRYITEGRMSSPEALEYLWHSLASPVLNSLGLSQVPDNDEWPHIWWVMTGLLLTAPVHAAGLHAERSGQTVVDRVISSYHTSVQSIIRTRKRDCPDFKNPTATLIGIEFTPGLGRLHDVPEEISVVREACRSMSIGFKEPELGKDRVLEELMNSQIFHFAGHGVADRKDPLKSYLHIAEERSRSISVADLLEFDLQGKFPFMAYLSACSTGQIEGGLMDESTHIVGAFQCAGFRHVVGTLWEVEDKVCVDMARIIYQALKDRGLVDHAVSWGLHIATRLLRDRWIAEQFGPPRNPRAEAVDSQDGVNQETRSGNELSRKITLCDDDDVLFLNWVPYVHYGV</sequence>
<evidence type="ECO:0000313" key="3">
    <source>
        <dbReference type="Proteomes" id="UP000265631"/>
    </source>
</evidence>
<reference evidence="2 3" key="1">
    <citation type="journal article" date="2018" name="PLoS Pathog.">
        <title>Evolution of structural diversity of trichothecenes, a family of toxins produced by plant pathogenic and entomopathogenic fungi.</title>
        <authorList>
            <person name="Proctor R.H."/>
            <person name="McCormick S.P."/>
            <person name="Kim H.S."/>
            <person name="Cardoza R.E."/>
            <person name="Stanley A.M."/>
            <person name="Lindo L."/>
            <person name="Kelly A."/>
            <person name="Brown D.W."/>
            <person name="Lee T."/>
            <person name="Vaughan M.M."/>
            <person name="Alexander N.J."/>
            <person name="Busman M."/>
            <person name="Gutierrez S."/>
        </authorList>
    </citation>
    <scope>NUCLEOTIDE SEQUENCE [LARGE SCALE GENOMIC DNA]</scope>
    <source>
        <strain evidence="2 3">NRRL 13405</strain>
    </source>
</reference>
<dbReference type="STRING" id="2594813.A0A395MCS7"/>
<name>A0A395MCS7_9HYPO</name>
<accession>A0A395MCS7</accession>
<keyword evidence="3" id="KW-1185">Reference proteome</keyword>
<evidence type="ECO:0000313" key="2">
    <source>
        <dbReference type="EMBL" id="RFN45620.1"/>
    </source>
</evidence>
<dbReference type="AlphaFoldDB" id="A0A395MCS7"/>
<dbReference type="InterPro" id="IPR011990">
    <property type="entry name" value="TPR-like_helical_dom_sf"/>
</dbReference>
<protein>
    <submittedName>
        <fullName evidence="2">Tpr domain-containing protein</fullName>
    </submittedName>
</protein>
<feature type="domain" description="CHAT" evidence="1">
    <location>
        <begin position="866"/>
        <end position="1120"/>
    </location>
</feature>
<dbReference type="Proteomes" id="UP000265631">
    <property type="component" value="Unassembled WGS sequence"/>
</dbReference>
<dbReference type="EMBL" id="PXXK01000346">
    <property type="protein sequence ID" value="RFN45620.1"/>
    <property type="molecule type" value="Genomic_DNA"/>
</dbReference>
<dbReference type="InterPro" id="IPR024983">
    <property type="entry name" value="CHAT_dom"/>
</dbReference>
<organism evidence="2 3">
    <name type="scientific">Fusarium flagelliforme</name>
    <dbReference type="NCBI Taxonomy" id="2675880"/>
    <lineage>
        <taxon>Eukaryota</taxon>
        <taxon>Fungi</taxon>
        <taxon>Dikarya</taxon>
        <taxon>Ascomycota</taxon>
        <taxon>Pezizomycotina</taxon>
        <taxon>Sordariomycetes</taxon>
        <taxon>Hypocreomycetidae</taxon>
        <taxon>Hypocreales</taxon>
        <taxon>Nectriaceae</taxon>
        <taxon>Fusarium</taxon>
        <taxon>Fusarium incarnatum-equiseti species complex</taxon>
    </lineage>
</organism>
<dbReference type="Gene3D" id="1.25.40.10">
    <property type="entry name" value="Tetratricopeptide repeat domain"/>
    <property type="match status" value="1"/>
</dbReference>
<evidence type="ECO:0000259" key="1">
    <source>
        <dbReference type="Pfam" id="PF12770"/>
    </source>
</evidence>
<gene>
    <name evidence="2" type="ORF">FIE12Z_10122</name>
</gene>
<comment type="caution">
    <text evidence="2">The sequence shown here is derived from an EMBL/GenBank/DDBJ whole genome shotgun (WGS) entry which is preliminary data.</text>
</comment>
<proteinExistence type="predicted"/>